<organism evidence="2 3">
    <name type="scientific">Cudoniella acicularis</name>
    <dbReference type="NCBI Taxonomy" id="354080"/>
    <lineage>
        <taxon>Eukaryota</taxon>
        <taxon>Fungi</taxon>
        <taxon>Dikarya</taxon>
        <taxon>Ascomycota</taxon>
        <taxon>Pezizomycotina</taxon>
        <taxon>Leotiomycetes</taxon>
        <taxon>Helotiales</taxon>
        <taxon>Tricladiaceae</taxon>
        <taxon>Cudoniella</taxon>
    </lineage>
</organism>
<gene>
    <name evidence="2" type="ORF">G7Y89_g8313</name>
</gene>
<keyword evidence="3" id="KW-1185">Reference proteome</keyword>
<comment type="caution">
    <text evidence="2">The sequence shown here is derived from an EMBL/GenBank/DDBJ whole genome shotgun (WGS) entry which is preliminary data.</text>
</comment>
<feature type="compositionally biased region" description="Acidic residues" evidence="1">
    <location>
        <begin position="53"/>
        <end position="62"/>
    </location>
</feature>
<reference evidence="2 3" key="1">
    <citation type="submission" date="2020-03" db="EMBL/GenBank/DDBJ databases">
        <title>Draft Genome Sequence of Cudoniella acicularis.</title>
        <authorList>
            <person name="Buettner E."/>
            <person name="Kellner H."/>
        </authorList>
    </citation>
    <scope>NUCLEOTIDE SEQUENCE [LARGE SCALE GENOMIC DNA]</scope>
    <source>
        <strain evidence="2 3">DSM 108380</strain>
    </source>
</reference>
<dbReference type="Proteomes" id="UP000566819">
    <property type="component" value="Unassembled WGS sequence"/>
</dbReference>
<accession>A0A8H4RHP6</accession>
<sequence>MKFLGLIEVLFYGEKSLWKPYVLPMRTCGANAIDWQHHQRQHKNNGNNTSNNNDDDDNENDNESVAPTTDLPH</sequence>
<evidence type="ECO:0000313" key="3">
    <source>
        <dbReference type="Proteomes" id="UP000566819"/>
    </source>
</evidence>
<dbReference type="AlphaFoldDB" id="A0A8H4RHP6"/>
<dbReference type="EMBL" id="JAAMPI010000621">
    <property type="protein sequence ID" value="KAF4629828.1"/>
    <property type="molecule type" value="Genomic_DNA"/>
</dbReference>
<name>A0A8H4RHP6_9HELO</name>
<protein>
    <submittedName>
        <fullName evidence="2">Uncharacterized protein</fullName>
    </submittedName>
</protein>
<evidence type="ECO:0000313" key="2">
    <source>
        <dbReference type="EMBL" id="KAF4629828.1"/>
    </source>
</evidence>
<proteinExistence type="predicted"/>
<feature type="region of interest" description="Disordered" evidence="1">
    <location>
        <begin position="37"/>
        <end position="73"/>
    </location>
</feature>
<evidence type="ECO:0000256" key="1">
    <source>
        <dbReference type="SAM" id="MobiDB-lite"/>
    </source>
</evidence>